<evidence type="ECO:0000313" key="2">
    <source>
        <dbReference type="EMBL" id="GHP05246.1"/>
    </source>
</evidence>
<evidence type="ECO:0000256" key="1">
    <source>
        <dbReference type="SAM" id="MobiDB-lite"/>
    </source>
</evidence>
<name>A0A830HD09_9CHLO</name>
<organism evidence="2 3">
    <name type="scientific">Pycnococcus provasolii</name>
    <dbReference type="NCBI Taxonomy" id="41880"/>
    <lineage>
        <taxon>Eukaryota</taxon>
        <taxon>Viridiplantae</taxon>
        <taxon>Chlorophyta</taxon>
        <taxon>Pseudoscourfieldiophyceae</taxon>
        <taxon>Pseudoscourfieldiales</taxon>
        <taxon>Pycnococcaceae</taxon>
        <taxon>Pycnococcus</taxon>
    </lineage>
</organism>
<dbReference type="AlphaFoldDB" id="A0A830HD09"/>
<keyword evidence="3" id="KW-1185">Reference proteome</keyword>
<dbReference type="EMBL" id="BNJQ01000009">
    <property type="protein sequence ID" value="GHP05246.1"/>
    <property type="molecule type" value="Genomic_DNA"/>
</dbReference>
<dbReference type="Proteomes" id="UP000660262">
    <property type="component" value="Unassembled WGS sequence"/>
</dbReference>
<accession>A0A830HD09</accession>
<gene>
    <name evidence="2" type="ORF">PPROV_000399800</name>
</gene>
<comment type="caution">
    <text evidence="2">The sequence shown here is derived from an EMBL/GenBank/DDBJ whole genome shotgun (WGS) entry which is preliminary data.</text>
</comment>
<proteinExistence type="predicted"/>
<sequence length="218" mass="23436">MADRPRSAVRPRSARYGARPLAASETAREPPPPADGDDCWWLFYTAYRLTTTDIALAGFTNAALLDASRWRGSNEQSAAEVAAAELAYTFGFPAHMKFPAVDDMHQDALVSALRQSFTNRGGDLLIIFQNTVVLDDTTATRVDPTSGMEEGLNVIARCVDAINRAYASAEQAGDANLAGVSVVLEGFGRSGLPNLQGAWSHAQRVSFDVQPFTDALPT</sequence>
<reference evidence="2" key="1">
    <citation type="submission" date="2020-10" db="EMBL/GenBank/DDBJ databases">
        <title>Unveiling of a novel bifunctional photoreceptor, Dualchrome1, isolated from a cosmopolitan green alga.</title>
        <authorList>
            <person name="Suzuki S."/>
            <person name="Kawachi M."/>
        </authorList>
    </citation>
    <scope>NUCLEOTIDE SEQUENCE</scope>
    <source>
        <strain evidence="2">NIES 2893</strain>
    </source>
</reference>
<feature type="region of interest" description="Disordered" evidence="1">
    <location>
        <begin position="1"/>
        <end position="33"/>
    </location>
</feature>
<evidence type="ECO:0000313" key="3">
    <source>
        <dbReference type="Proteomes" id="UP000660262"/>
    </source>
</evidence>
<protein>
    <submittedName>
        <fullName evidence="2">Uncharacterized protein</fullName>
    </submittedName>
</protein>